<keyword evidence="2" id="KW-1185">Reference proteome</keyword>
<protein>
    <submittedName>
        <fullName evidence="1">Uncharacterized protein</fullName>
    </submittedName>
</protein>
<name>A0AA35SXX1_GEOBA</name>
<dbReference type="AlphaFoldDB" id="A0AA35SXX1"/>
<proteinExistence type="predicted"/>
<dbReference type="Proteomes" id="UP001174909">
    <property type="component" value="Unassembled WGS sequence"/>
</dbReference>
<reference evidence="1" key="1">
    <citation type="submission" date="2023-03" db="EMBL/GenBank/DDBJ databases">
        <authorList>
            <person name="Steffen K."/>
            <person name="Cardenas P."/>
        </authorList>
    </citation>
    <scope>NUCLEOTIDE SEQUENCE</scope>
</reference>
<comment type="caution">
    <text evidence="1">The sequence shown here is derived from an EMBL/GenBank/DDBJ whole genome shotgun (WGS) entry which is preliminary data.</text>
</comment>
<organism evidence="1 2">
    <name type="scientific">Geodia barretti</name>
    <name type="common">Barrett's horny sponge</name>
    <dbReference type="NCBI Taxonomy" id="519541"/>
    <lineage>
        <taxon>Eukaryota</taxon>
        <taxon>Metazoa</taxon>
        <taxon>Porifera</taxon>
        <taxon>Demospongiae</taxon>
        <taxon>Heteroscleromorpha</taxon>
        <taxon>Tetractinellida</taxon>
        <taxon>Astrophorina</taxon>
        <taxon>Geodiidae</taxon>
        <taxon>Geodia</taxon>
    </lineage>
</organism>
<gene>
    <name evidence="1" type="ORF">GBAR_LOCUS20853</name>
</gene>
<accession>A0AA35SXX1</accession>
<sequence length="54" mass="6196">MPRRVYASSAESWPVRHDATTLRRMPFSMAECPHGFTPCSSRNLAHSLTHRPEE</sequence>
<evidence type="ECO:0000313" key="1">
    <source>
        <dbReference type="EMBL" id="CAI8037312.1"/>
    </source>
</evidence>
<evidence type="ECO:0000313" key="2">
    <source>
        <dbReference type="Proteomes" id="UP001174909"/>
    </source>
</evidence>
<dbReference type="EMBL" id="CASHTH010002923">
    <property type="protein sequence ID" value="CAI8037312.1"/>
    <property type="molecule type" value="Genomic_DNA"/>
</dbReference>